<dbReference type="InterPro" id="IPR003737">
    <property type="entry name" value="GlcNAc_PI_deacetylase-related"/>
</dbReference>
<protein>
    <submittedName>
        <fullName evidence="1">PIG-L family deacetylase</fullName>
    </submittedName>
</protein>
<organism evidence="1 2">
    <name type="scientific">Falsiroseomonas frigidaquae</name>
    <dbReference type="NCBI Taxonomy" id="487318"/>
    <lineage>
        <taxon>Bacteria</taxon>
        <taxon>Pseudomonadati</taxon>
        <taxon>Pseudomonadota</taxon>
        <taxon>Alphaproteobacteria</taxon>
        <taxon>Acetobacterales</taxon>
        <taxon>Roseomonadaceae</taxon>
        <taxon>Falsiroseomonas</taxon>
    </lineage>
</organism>
<keyword evidence="2" id="KW-1185">Reference proteome</keyword>
<reference evidence="1 2" key="1">
    <citation type="submission" date="2020-03" db="EMBL/GenBank/DDBJ databases">
        <title>Roseomonas selenitidurans sp. nov. isolated from soil.</title>
        <authorList>
            <person name="Liu H."/>
        </authorList>
    </citation>
    <scope>NUCLEOTIDE SEQUENCE [LARGE SCALE GENOMIC DNA]</scope>
    <source>
        <strain evidence="1 2">JCM 15073</strain>
    </source>
</reference>
<comment type="caution">
    <text evidence="1">The sequence shown here is derived from an EMBL/GenBank/DDBJ whole genome shotgun (WGS) entry which is preliminary data.</text>
</comment>
<dbReference type="SUPFAM" id="SSF102588">
    <property type="entry name" value="LmbE-like"/>
    <property type="match status" value="1"/>
</dbReference>
<name>A0ABX1F6T2_9PROT</name>
<dbReference type="PANTHER" id="PTHR12993">
    <property type="entry name" value="N-ACETYLGLUCOSAMINYL-PHOSPHATIDYLINOSITOL DE-N-ACETYLASE-RELATED"/>
    <property type="match status" value="1"/>
</dbReference>
<sequence length="234" mass="24599">MGPDGAALVLAPHPDDESLGCGGLLAACAAARRRVTVVVVSDGAGSHPGSRAWPPARLAELRQAETRDAVAALGLDAARDLHFLGLPDRSVPREGPAFEAALARLVALAPADCTVFAAWRHDPHADHAASFVLASALRQCLAPGTRLFAYPVWGLAHAHPVPGFPLPAPPELPAPPRGYRLDVSSWLPAKRRAIAAHRSQLGQVIRDDPGGFVLPQALLDLACRPAELFLEEPA</sequence>
<dbReference type="EMBL" id="JAAVTX010000007">
    <property type="protein sequence ID" value="NKE48007.1"/>
    <property type="molecule type" value="Genomic_DNA"/>
</dbReference>
<proteinExistence type="predicted"/>
<dbReference type="Gene3D" id="3.40.50.10320">
    <property type="entry name" value="LmbE-like"/>
    <property type="match status" value="1"/>
</dbReference>
<dbReference type="Proteomes" id="UP000765160">
    <property type="component" value="Unassembled WGS sequence"/>
</dbReference>
<dbReference type="InterPro" id="IPR024078">
    <property type="entry name" value="LmbE-like_dom_sf"/>
</dbReference>
<dbReference type="PANTHER" id="PTHR12993:SF29">
    <property type="entry name" value="BLR3841 PROTEIN"/>
    <property type="match status" value="1"/>
</dbReference>
<evidence type="ECO:0000313" key="1">
    <source>
        <dbReference type="EMBL" id="NKE48007.1"/>
    </source>
</evidence>
<gene>
    <name evidence="1" type="ORF">HB662_24735</name>
</gene>
<dbReference type="Pfam" id="PF02585">
    <property type="entry name" value="PIG-L"/>
    <property type="match status" value="1"/>
</dbReference>
<accession>A0ABX1F6T2</accession>
<evidence type="ECO:0000313" key="2">
    <source>
        <dbReference type="Proteomes" id="UP000765160"/>
    </source>
</evidence>